<dbReference type="Pfam" id="PF06522">
    <property type="entry name" value="B12D"/>
    <property type="match status" value="1"/>
</dbReference>
<name>A0ABR1AE51_POLSC</name>
<dbReference type="EMBL" id="JAWJWF010000051">
    <property type="protein sequence ID" value="KAK6617547.1"/>
    <property type="molecule type" value="Genomic_DNA"/>
</dbReference>
<feature type="transmembrane region" description="Helical" evidence="1">
    <location>
        <begin position="16"/>
        <end position="36"/>
    </location>
</feature>
<sequence>MAMKGLTWESLKKTPSLIPLFIAIGVGIGGAAFYPLRCALKNPEVVWNKSNNEPWNEYKNKEYKFYSSEKMKNAVFAEPPKY</sequence>
<dbReference type="PANTHER" id="PTHR14256">
    <property type="entry name" value="NADH-UBIQUINONE OXIDOREDUCTASE MLRQ SUBUNIT"/>
    <property type="match status" value="1"/>
</dbReference>
<keyword evidence="1" id="KW-0472">Membrane</keyword>
<gene>
    <name evidence="2" type="ORF">RUM44_005135</name>
</gene>
<dbReference type="PANTHER" id="PTHR14256:SF1">
    <property type="entry name" value="GEO09626P1"/>
    <property type="match status" value="1"/>
</dbReference>
<reference evidence="2 3" key="1">
    <citation type="submission" date="2023-09" db="EMBL/GenBank/DDBJ databases">
        <title>Genomes of two closely related lineages of the louse Polyplax serrata with different host specificities.</title>
        <authorList>
            <person name="Martinu J."/>
            <person name="Tarabai H."/>
            <person name="Stefka J."/>
            <person name="Hypsa V."/>
        </authorList>
    </citation>
    <scope>NUCLEOTIDE SEQUENCE [LARGE SCALE GENOMIC DNA]</scope>
    <source>
        <strain evidence="2">98ZLc_SE</strain>
    </source>
</reference>
<keyword evidence="3" id="KW-1185">Reference proteome</keyword>
<dbReference type="InterPro" id="IPR010530">
    <property type="entry name" value="B12D"/>
</dbReference>
<proteinExistence type="predicted"/>
<accession>A0ABR1AE51</accession>
<evidence type="ECO:0000313" key="3">
    <source>
        <dbReference type="Proteomes" id="UP001359485"/>
    </source>
</evidence>
<evidence type="ECO:0000256" key="1">
    <source>
        <dbReference type="SAM" id="Phobius"/>
    </source>
</evidence>
<comment type="caution">
    <text evidence="2">The sequence shown here is derived from an EMBL/GenBank/DDBJ whole genome shotgun (WGS) entry which is preliminary data.</text>
</comment>
<organism evidence="2 3">
    <name type="scientific">Polyplax serrata</name>
    <name type="common">Common mouse louse</name>
    <dbReference type="NCBI Taxonomy" id="468196"/>
    <lineage>
        <taxon>Eukaryota</taxon>
        <taxon>Metazoa</taxon>
        <taxon>Ecdysozoa</taxon>
        <taxon>Arthropoda</taxon>
        <taxon>Hexapoda</taxon>
        <taxon>Insecta</taxon>
        <taxon>Pterygota</taxon>
        <taxon>Neoptera</taxon>
        <taxon>Paraneoptera</taxon>
        <taxon>Psocodea</taxon>
        <taxon>Troctomorpha</taxon>
        <taxon>Phthiraptera</taxon>
        <taxon>Anoplura</taxon>
        <taxon>Polyplacidae</taxon>
        <taxon>Polyplax</taxon>
    </lineage>
</organism>
<evidence type="ECO:0000313" key="2">
    <source>
        <dbReference type="EMBL" id="KAK6617547.1"/>
    </source>
</evidence>
<keyword evidence="1" id="KW-0812">Transmembrane</keyword>
<keyword evidence="1" id="KW-1133">Transmembrane helix</keyword>
<protein>
    <submittedName>
        <fullName evidence="2">Uncharacterized protein</fullName>
    </submittedName>
</protein>
<dbReference type="Proteomes" id="UP001359485">
    <property type="component" value="Unassembled WGS sequence"/>
</dbReference>